<evidence type="ECO:0000256" key="1">
    <source>
        <dbReference type="SAM" id="MobiDB-lite"/>
    </source>
</evidence>
<dbReference type="PRINTS" id="PR00412">
    <property type="entry name" value="EPOXHYDRLASE"/>
</dbReference>
<dbReference type="Gene3D" id="3.40.50.1820">
    <property type="entry name" value="alpha/beta hydrolase"/>
    <property type="match status" value="1"/>
</dbReference>
<dbReference type="EC" id="3.8.1.5" evidence="3"/>
<dbReference type="AlphaFoldDB" id="A0A7X0M7M5"/>
<evidence type="ECO:0000259" key="2">
    <source>
        <dbReference type="Pfam" id="PF00561"/>
    </source>
</evidence>
<feature type="region of interest" description="Disordered" evidence="1">
    <location>
        <begin position="1"/>
        <end position="54"/>
    </location>
</feature>
<proteinExistence type="predicted"/>
<reference evidence="3 4" key="1">
    <citation type="submission" date="2020-08" db="EMBL/GenBank/DDBJ databases">
        <title>Sequencing the genomes of 1000 actinobacteria strains.</title>
        <authorList>
            <person name="Klenk H.-P."/>
        </authorList>
    </citation>
    <scope>NUCLEOTIDE SEQUENCE [LARGE SCALE GENOMIC DNA]</scope>
    <source>
        <strain evidence="3 4">DSM 44936</strain>
    </source>
</reference>
<feature type="compositionally biased region" description="Low complexity" evidence="1">
    <location>
        <begin position="16"/>
        <end position="43"/>
    </location>
</feature>
<dbReference type="InterPro" id="IPR000639">
    <property type="entry name" value="Epox_hydrolase-like"/>
</dbReference>
<dbReference type="InterPro" id="IPR000073">
    <property type="entry name" value="AB_hydrolase_1"/>
</dbReference>
<feature type="domain" description="AB hydrolase-1" evidence="2">
    <location>
        <begin position="87"/>
        <end position="325"/>
    </location>
</feature>
<keyword evidence="3" id="KW-0378">Hydrolase</keyword>
<evidence type="ECO:0000313" key="4">
    <source>
        <dbReference type="Proteomes" id="UP000555564"/>
    </source>
</evidence>
<dbReference type="Proteomes" id="UP000555564">
    <property type="component" value="Unassembled WGS sequence"/>
</dbReference>
<dbReference type="InterPro" id="IPR029058">
    <property type="entry name" value="AB_hydrolase_fold"/>
</dbReference>
<organism evidence="3 4">
    <name type="scientific">Sphaerisporangium rubeum</name>
    <dbReference type="NCBI Taxonomy" id="321317"/>
    <lineage>
        <taxon>Bacteria</taxon>
        <taxon>Bacillati</taxon>
        <taxon>Actinomycetota</taxon>
        <taxon>Actinomycetes</taxon>
        <taxon>Streptosporangiales</taxon>
        <taxon>Streptosporangiaceae</taxon>
        <taxon>Sphaerisporangium</taxon>
    </lineage>
</organism>
<keyword evidence="4" id="KW-1185">Reference proteome</keyword>
<dbReference type="RefSeq" id="WP_221474924.1">
    <property type="nucleotide sequence ID" value="NZ_BAAALO010000002.1"/>
</dbReference>
<dbReference type="InterPro" id="IPR050228">
    <property type="entry name" value="Carboxylesterase_BioH"/>
</dbReference>
<evidence type="ECO:0000313" key="3">
    <source>
        <dbReference type="EMBL" id="MBB6474948.1"/>
    </source>
</evidence>
<dbReference type="PANTHER" id="PTHR43194:SF2">
    <property type="entry name" value="PEROXISOMAL MEMBRANE PROTEIN LPX1"/>
    <property type="match status" value="1"/>
</dbReference>
<name>A0A7X0M7M5_9ACTN</name>
<sequence>MMMSGDPRTGATRPVSSEGPSPRPASGSPAGPSSRSPAAAPGPSTQPPPAGVSPRPGWLSAELYPFTSRFVEIDGDLVHYIDEGEGPVLLFLHGNPTWSFLYRDIVAGLRDRFRCVALDYPGYGLSRARPGHGFTPGEQARVVEGFVSRLGLAGFVPVVHDWGGPIGLWVAGRHPELVRGLVVCNTWAWPSDDRVKRWFSAVMGGPLGRTLIRRFNVFVNVFVPRAMRTRRLDPEVLAAYRGPFPDPDTRTPMHVLPRHITAGHGFLREVETGLAALAAKPALVVWGEADIGFTAAARRRLEAAFPDHRTVLLPRAGHYLQEEDPAAVVRAVRAWWDERRP</sequence>
<protein>
    <submittedName>
        <fullName evidence="3">Haloalkane dehalogenase</fullName>
        <ecNumber evidence="3">3.8.1.5</ecNumber>
    </submittedName>
</protein>
<dbReference type="EMBL" id="JACHIU010000001">
    <property type="protein sequence ID" value="MBB6474948.1"/>
    <property type="molecule type" value="Genomic_DNA"/>
</dbReference>
<dbReference type="Pfam" id="PF00561">
    <property type="entry name" value="Abhydrolase_1"/>
    <property type="match status" value="1"/>
</dbReference>
<comment type="caution">
    <text evidence="3">The sequence shown here is derived from an EMBL/GenBank/DDBJ whole genome shotgun (WGS) entry which is preliminary data.</text>
</comment>
<accession>A0A7X0M7M5</accession>
<dbReference type="SUPFAM" id="SSF53474">
    <property type="entry name" value="alpha/beta-Hydrolases"/>
    <property type="match status" value="1"/>
</dbReference>
<dbReference type="PANTHER" id="PTHR43194">
    <property type="entry name" value="HYDROLASE ALPHA/BETA FOLD FAMILY"/>
    <property type="match status" value="1"/>
</dbReference>
<gene>
    <name evidence="3" type="ORF">BJ992_004379</name>
</gene>
<dbReference type="GO" id="GO:0018786">
    <property type="term" value="F:haloalkane dehalogenase activity"/>
    <property type="evidence" value="ECO:0007669"/>
    <property type="project" value="UniProtKB-EC"/>
</dbReference>